<name>A0A6S7IZB8_PARCT</name>
<keyword evidence="1" id="KW-0929">Antimicrobial</keyword>
<dbReference type="GO" id="GO:0031640">
    <property type="term" value="P:killing of cells of another organism"/>
    <property type="evidence" value="ECO:0007669"/>
    <property type="project" value="UniProtKB-KW"/>
</dbReference>
<dbReference type="CDD" id="cd16903">
    <property type="entry name" value="pesticin_lyz-like"/>
    <property type="match status" value="2"/>
</dbReference>
<dbReference type="GO" id="GO:0042742">
    <property type="term" value="P:defense response to bacterium"/>
    <property type="evidence" value="ECO:0007669"/>
    <property type="project" value="UniProtKB-KW"/>
</dbReference>
<dbReference type="InterPro" id="IPR023347">
    <property type="entry name" value="Lysozyme_dom_sf"/>
</dbReference>
<evidence type="ECO:0000313" key="4">
    <source>
        <dbReference type="Proteomes" id="UP001152795"/>
    </source>
</evidence>
<dbReference type="EMBL" id="CACRXK020012301">
    <property type="protein sequence ID" value="CAB4023073.1"/>
    <property type="molecule type" value="Genomic_DNA"/>
</dbReference>
<gene>
    <name evidence="3" type="ORF">PACLA_8A086367</name>
</gene>
<protein>
    <submittedName>
        <fullName evidence="3">Uncharacterized protein</fullName>
    </submittedName>
</protein>
<evidence type="ECO:0000256" key="1">
    <source>
        <dbReference type="ARBA" id="ARBA00022529"/>
    </source>
</evidence>
<evidence type="ECO:0000256" key="2">
    <source>
        <dbReference type="ARBA" id="ARBA00022638"/>
    </source>
</evidence>
<keyword evidence="4" id="KW-1185">Reference proteome</keyword>
<keyword evidence="2" id="KW-0081">Bacteriolytic enzyme</keyword>
<comment type="caution">
    <text evidence="3">The sequence shown here is derived from an EMBL/GenBank/DDBJ whole genome shotgun (WGS) entry which is preliminary data.</text>
</comment>
<sequence>MEKDVRRIVNKKDVVELYGKTDWNKLLPAIKEILIDLRFREDYTPETRKIIQRAVAENDLKTFTALMEDRNNWKNVPKDRFQRRVNFLLNFKVNRGQLTFDAEGQEGGRFHSRMLHVPTDKSGLTIGRGYDMKDKTKKQIEKDLREAGICKAKLLSCAAGLRGKAAKKFIKDNKLENFEITPSQQKKLFEITYEAMEKDVRRIVNKKDVVELYGKTDWNKLLPAIKEILIDLRFREDYTPETRKIIQRAVAENDLKTFTALMEDRNNWKNVPKDRFQRRVNFLLNFKVNRGQLTFDAEGQEGGRFHSRMLHVPTDKSGLTIGRGYDMKDKTKKQIEKDLTEAGICQAKAKLLSCAAGLQGKAARKFIKDNKMENFEITPRQQKKLFEITYKSMEKDVRRIVNKKDVVERYGKTDWNNLHPAIKEVLIDLQFIGDYTPPTRQIIQQAVAGNDLKTFTALMGDRMNWKNVRKDRFERRVKYLLLQ</sequence>
<dbReference type="AlphaFoldDB" id="A0A6S7IZB8"/>
<dbReference type="Proteomes" id="UP001152795">
    <property type="component" value="Unassembled WGS sequence"/>
</dbReference>
<proteinExistence type="predicted"/>
<accession>A0A6S7IZB8</accession>
<evidence type="ECO:0000313" key="3">
    <source>
        <dbReference type="EMBL" id="CAB4023073.1"/>
    </source>
</evidence>
<dbReference type="Gene3D" id="1.10.530.40">
    <property type="match status" value="3"/>
</dbReference>
<reference evidence="3" key="1">
    <citation type="submission" date="2020-04" db="EMBL/GenBank/DDBJ databases">
        <authorList>
            <person name="Alioto T."/>
            <person name="Alioto T."/>
            <person name="Gomez Garrido J."/>
        </authorList>
    </citation>
    <scope>NUCLEOTIDE SEQUENCE</scope>
    <source>
        <strain evidence="3">A484AB</strain>
    </source>
</reference>
<organism evidence="3 4">
    <name type="scientific">Paramuricea clavata</name>
    <name type="common">Red gorgonian</name>
    <name type="synonym">Violescent sea-whip</name>
    <dbReference type="NCBI Taxonomy" id="317549"/>
    <lineage>
        <taxon>Eukaryota</taxon>
        <taxon>Metazoa</taxon>
        <taxon>Cnidaria</taxon>
        <taxon>Anthozoa</taxon>
        <taxon>Octocorallia</taxon>
        <taxon>Malacalcyonacea</taxon>
        <taxon>Plexauridae</taxon>
        <taxon>Paramuricea</taxon>
    </lineage>
</organism>
<dbReference type="GO" id="GO:0003796">
    <property type="term" value="F:lysozyme activity"/>
    <property type="evidence" value="ECO:0007669"/>
    <property type="project" value="InterPro"/>
</dbReference>